<comment type="similarity">
    <text evidence="3">Belongs to the CD36 family.</text>
</comment>
<keyword evidence="5 14" id="KW-0812">Transmembrane</keyword>
<sequence length="570" mass="64046">MGLHRVVYVPVIVRYTSLDVEYWKILSMAERKKIRYAQVRPREYAISTELLARAMLAILAIIGVLFLVMGILSTMYFSSMIDAFIQSEMLLYNNTRTFPMWRKPPVNPIMKVYFFNVTNQEDILQGEKPILEEIGPFTYIETWEKVISGWNHKDGTVSYEIKKTFVFSRQLSVGSENENITLPNIPVITAASQTKYGTKLVRKATSALLKTLNQGPFSTQTVNEWLWGFDHALVKLGKDIMPPENQPPFDRFGLLIGKNDTPASGLYTVYTGRNDITKYATVHTWNNQSRLNFWKTDSCNMINGTDGTAFPPDVSKNTTLEMFNPELCRPIPLTYRGKVERNGVEAYKFSPPDNVFDPPSMVPEHDCYCPEEGCSLPRGVFNVSICNYGAPIAVSFPHFYNADEKLLEEVIGLAPEKEKHEFYMDVQPKMGIGIAAKGRIQINLMIPEIEDIQQMVGVPPIIFPVFWFESGIDGLPDSVSQELKLATQGTEVIKNGVCYGLFAIGGLLLLTVAIIAVRREKSQKYAAKSTEMETRNGDSSQDTFVRIGSGKVEGLPGIISGSDLSEEQKL</sequence>
<evidence type="ECO:0000256" key="7">
    <source>
        <dbReference type="ARBA" id="ARBA00023136"/>
    </source>
</evidence>
<evidence type="ECO:0000256" key="10">
    <source>
        <dbReference type="ARBA" id="ARBA00023180"/>
    </source>
</evidence>
<evidence type="ECO:0000256" key="8">
    <source>
        <dbReference type="ARBA" id="ARBA00023157"/>
    </source>
</evidence>
<dbReference type="AlphaFoldDB" id="A0AA88H8D3"/>
<evidence type="ECO:0000256" key="11">
    <source>
        <dbReference type="ARBA" id="ARBA00040821"/>
    </source>
</evidence>
<keyword evidence="4" id="KW-1003">Cell membrane</keyword>
<proteinExistence type="inferred from homology"/>
<evidence type="ECO:0000256" key="9">
    <source>
        <dbReference type="ARBA" id="ARBA00023170"/>
    </source>
</evidence>
<feature type="transmembrane region" description="Helical" evidence="14">
    <location>
        <begin position="499"/>
        <end position="517"/>
    </location>
</feature>
<gene>
    <name evidence="15" type="ORF">QYM36_017529</name>
</gene>
<feature type="transmembrane region" description="Helical" evidence="14">
    <location>
        <begin position="50"/>
        <end position="77"/>
    </location>
</feature>
<dbReference type="Proteomes" id="UP001187531">
    <property type="component" value="Unassembled WGS sequence"/>
</dbReference>
<keyword evidence="9" id="KW-0675">Receptor</keyword>
<evidence type="ECO:0000256" key="1">
    <source>
        <dbReference type="ARBA" id="ARBA00004189"/>
    </source>
</evidence>
<dbReference type="Pfam" id="PF01130">
    <property type="entry name" value="CD36"/>
    <property type="match status" value="1"/>
</dbReference>
<dbReference type="InterPro" id="IPR002159">
    <property type="entry name" value="CD36_fam"/>
</dbReference>
<dbReference type="GO" id="GO:0005044">
    <property type="term" value="F:scavenger receptor activity"/>
    <property type="evidence" value="ECO:0007669"/>
    <property type="project" value="InterPro"/>
</dbReference>
<dbReference type="InterPro" id="IPR005429">
    <property type="entry name" value="LimpII"/>
</dbReference>
<evidence type="ECO:0000256" key="13">
    <source>
        <dbReference type="SAM" id="MobiDB-lite"/>
    </source>
</evidence>
<reference evidence="15" key="1">
    <citation type="submission" date="2023-07" db="EMBL/GenBank/DDBJ databases">
        <title>Chromosome-level genome assembly of Artemia franciscana.</title>
        <authorList>
            <person name="Jo E."/>
        </authorList>
    </citation>
    <scope>NUCLEOTIDE SEQUENCE</scope>
    <source>
        <tissue evidence="15">Whole body</tissue>
    </source>
</reference>
<accession>A0AA88H8D3</accession>
<keyword evidence="7 14" id="KW-0472">Membrane</keyword>
<comment type="caution">
    <text evidence="15">The sequence shown here is derived from an EMBL/GenBank/DDBJ whole genome shotgun (WGS) entry which is preliminary data.</text>
</comment>
<dbReference type="PRINTS" id="PR01609">
    <property type="entry name" value="CD36FAMILY"/>
</dbReference>
<dbReference type="GO" id="GO:0005764">
    <property type="term" value="C:lysosome"/>
    <property type="evidence" value="ECO:0007669"/>
    <property type="project" value="InterPro"/>
</dbReference>
<evidence type="ECO:0000256" key="12">
    <source>
        <dbReference type="ARBA" id="ARBA00042244"/>
    </source>
</evidence>
<keyword evidence="10" id="KW-0325">Glycoprotein</keyword>
<evidence type="ECO:0000256" key="5">
    <source>
        <dbReference type="ARBA" id="ARBA00022692"/>
    </source>
</evidence>
<evidence type="ECO:0000313" key="15">
    <source>
        <dbReference type="EMBL" id="KAK2704165.1"/>
    </source>
</evidence>
<dbReference type="PRINTS" id="PR01611">
    <property type="entry name" value="LIMPII"/>
</dbReference>
<organism evidence="15 16">
    <name type="scientific">Artemia franciscana</name>
    <name type="common">Brine shrimp</name>
    <name type="synonym">Artemia sanfranciscana</name>
    <dbReference type="NCBI Taxonomy" id="6661"/>
    <lineage>
        <taxon>Eukaryota</taxon>
        <taxon>Metazoa</taxon>
        <taxon>Ecdysozoa</taxon>
        <taxon>Arthropoda</taxon>
        <taxon>Crustacea</taxon>
        <taxon>Branchiopoda</taxon>
        <taxon>Anostraca</taxon>
        <taxon>Artemiidae</taxon>
        <taxon>Artemia</taxon>
    </lineage>
</organism>
<protein>
    <recommendedName>
        <fullName evidence="11">Scavenger receptor class B member 1</fullName>
    </recommendedName>
    <alternativeName>
        <fullName evidence="12">SR-BI</fullName>
    </alternativeName>
</protein>
<evidence type="ECO:0000256" key="2">
    <source>
        <dbReference type="ARBA" id="ARBA00004651"/>
    </source>
</evidence>
<evidence type="ECO:0000256" key="6">
    <source>
        <dbReference type="ARBA" id="ARBA00022989"/>
    </source>
</evidence>
<comment type="subcellular location">
    <subcellularLocation>
        <location evidence="2">Cell membrane</location>
        <topology evidence="2">Multi-pass membrane protein</topology>
    </subcellularLocation>
    <subcellularLocation>
        <location evidence="1">Membrane</location>
        <location evidence="1">Caveola</location>
        <topology evidence="1">Multi-pass membrane protein</topology>
    </subcellularLocation>
</comment>
<dbReference type="EMBL" id="JAVRJZ010000030">
    <property type="protein sequence ID" value="KAK2704165.1"/>
    <property type="molecule type" value="Genomic_DNA"/>
</dbReference>
<dbReference type="GO" id="GO:0005901">
    <property type="term" value="C:caveola"/>
    <property type="evidence" value="ECO:0007669"/>
    <property type="project" value="UniProtKB-SubCell"/>
</dbReference>
<feature type="region of interest" description="Disordered" evidence="13">
    <location>
        <begin position="551"/>
        <end position="570"/>
    </location>
</feature>
<name>A0AA88H8D3_ARTSF</name>
<keyword evidence="6 14" id="KW-1133">Transmembrane helix</keyword>
<evidence type="ECO:0000256" key="14">
    <source>
        <dbReference type="SAM" id="Phobius"/>
    </source>
</evidence>
<evidence type="ECO:0000256" key="4">
    <source>
        <dbReference type="ARBA" id="ARBA00022475"/>
    </source>
</evidence>
<evidence type="ECO:0000256" key="3">
    <source>
        <dbReference type="ARBA" id="ARBA00010532"/>
    </source>
</evidence>
<dbReference type="PANTHER" id="PTHR11923">
    <property type="entry name" value="SCAVENGER RECEPTOR CLASS B TYPE-1 SR-B1"/>
    <property type="match status" value="1"/>
</dbReference>
<evidence type="ECO:0000313" key="16">
    <source>
        <dbReference type="Proteomes" id="UP001187531"/>
    </source>
</evidence>
<keyword evidence="16" id="KW-1185">Reference proteome</keyword>
<keyword evidence="8" id="KW-1015">Disulfide bond</keyword>
<dbReference type="PANTHER" id="PTHR11923:SF110">
    <property type="entry name" value="SCAVENGER RECEPTOR CLASS B MEMBER 1"/>
    <property type="match status" value="1"/>
</dbReference>